<feature type="transmembrane region" description="Helical" evidence="5">
    <location>
        <begin position="5"/>
        <end position="23"/>
    </location>
</feature>
<organism evidence="7 8">
    <name type="scientific">Rubellicoccus peritrichatus</name>
    <dbReference type="NCBI Taxonomy" id="3080537"/>
    <lineage>
        <taxon>Bacteria</taxon>
        <taxon>Pseudomonadati</taxon>
        <taxon>Verrucomicrobiota</taxon>
        <taxon>Opitutia</taxon>
        <taxon>Puniceicoccales</taxon>
        <taxon>Cerasicoccaceae</taxon>
        <taxon>Rubellicoccus</taxon>
    </lineage>
</organism>
<keyword evidence="2 5" id="KW-0812">Transmembrane</keyword>
<reference evidence="7 8" key="1">
    <citation type="submission" date="2023-10" db="EMBL/GenBank/DDBJ databases">
        <title>Rubellicoccus peritrichatus gen. nov., sp. nov., isolated from an algae of coral reef tank.</title>
        <authorList>
            <person name="Luo J."/>
        </authorList>
    </citation>
    <scope>NUCLEOTIDE SEQUENCE [LARGE SCALE GENOMIC DNA]</scope>
    <source>
        <strain evidence="7 8">CR14</strain>
    </source>
</reference>
<dbReference type="Proteomes" id="UP001304300">
    <property type="component" value="Chromosome"/>
</dbReference>
<dbReference type="InterPro" id="IPR007016">
    <property type="entry name" value="O-antigen_ligase-rel_domated"/>
</dbReference>
<feature type="transmembrane region" description="Helical" evidence="5">
    <location>
        <begin position="136"/>
        <end position="156"/>
    </location>
</feature>
<evidence type="ECO:0000256" key="1">
    <source>
        <dbReference type="ARBA" id="ARBA00004141"/>
    </source>
</evidence>
<dbReference type="GO" id="GO:0016020">
    <property type="term" value="C:membrane"/>
    <property type="evidence" value="ECO:0007669"/>
    <property type="project" value="UniProtKB-SubCell"/>
</dbReference>
<protein>
    <submittedName>
        <fullName evidence="7">O-antigen ligase family protein</fullName>
    </submittedName>
</protein>
<keyword evidence="4 5" id="KW-0472">Membrane</keyword>
<dbReference type="KEGG" id="puo:RZN69_05975"/>
<feature type="domain" description="O-antigen ligase-related" evidence="6">
    <location>
        <begin position="240"/>
        <end position="407"/>
    </location>
</feature>
<dbReference type="PANTHER" id="PTHR37422">
    <property type="entry name" value="TEICHURONIC ACID BIOSYNTHESIS PROTEIN TUAE"/>
    <property type="match status" value="1"/>
</dbReference>
<accession>A0AAQ3QX46</accession>
<name>A0AAQ3QX46_9BACT</name>
<feature type="transmembrane region" description="Helical" evidence="5">
    <location>
        <begin position="434"/>
        <end position="453"/>
    </location>
</feature>
<evidence type="ECO:0000256" key="4">
    <source>
        <dbReference type="ARBA" id="ARBA00023136"/>
    </source>
</evidence>
<dbReference type="AlphaFoldDB" id="A0AAQ3QX46"/>
<dbReference type="GO" id="GO:0016874">
    <property type="term" value="F:ligase activity"/>
    <property type="evidence" value="ECO:0007669"/>
    <property type="project" value="UniProtKB-KW"/>
</dbReference>
<evidence type="ECO:0000256" key="3">
    <source>
        <dbReference type="ARBA" id="ARBA00022989"/>
    </source>
</evidence>
<dbReference type="RefSeq" id="WP_317835157.1">
    <property type="nucleotide sequence ID" value="NZ_CP136920.1"/>
</dbReference>
<evidence type="ECO:0000256" key="5">
    <source>
        <dbReference type="SAM" id="Phobius"/>
    </source>
</evidence>
<feature type="transmembrane region" description="Helical" evidence="5">
    <location>
        <begin position="235"/>
        <end position="268"/>
    </location>
</feature>
<dbReference type="EMBL" id="CP136920">
    <property type="protein sequence ID" value="WOO42632.1"/>
    <property type="molecule type" value="Genomic_DNA"/>
</dbReference>
<dbReference type="InterPro" id="IPR051533">
    <property type="entry name" value="WaaL-like"/>
</dbReference>
<keyword evidence="3 5" id="KW-1133">Transmembrane helix</keyword>
<feature type="transmembrane region" description="Helical" evidence="5">
    <location>
        <begin position="390"/>
        <end position="413"/>
    </location>
</feature>
<keyword evidence="8" id="KW-1185">Reference proteome</keyword>
<feature type="transmembrane region" description="Helical" evidence="5">
    <location>
        <begin position="207"/>
        <end position="226"/>
    </location>
</feature>
<comment type="subcellular location">
    <subcellularLocation>
        <location evidence="1">Membrane</location>
        <topology evidence="1">Multi-pass membrane protein</topology>
    </subcellularLocation>
</comment>
<dbReference type="PANTHER" id="PTHR37422:SF13">
    <property type="entry name" value="LIPOPOLYSACCHARIDE BIOSYNTHESIS PROTEIN PA4999-RELATED"/>
    <property type="match status" value="1"/>
</dbReference>
<feature type="transmembrane region" description="Helical" evidence="5">
    <location>
        <begin position="274"/>
        <end position="295"/>
    </location>
</feature>
<feature type="transmembrane region" description="Helical" evidence="5">
    <location>
        <begin position="168"/>
        <end position="187"/>
    </location>
</feature>
<feature type="transmembrane region" description="Helical" evidence="5">
    <location>
        <begin position="78"/>
        <end position="99"/>
    </location>
</feature>
<evidence type="ECO:0000313" key="8">
    <source>
        <dbReference type="Proteomes" id="UP001304300"/>
    </source>
</evidence>
<gene>
    <name evidence="7" type="ORF">RZN69_05975</name>
</gene>
<evidence type="ECO:0000256" key="2">
    <source>
        <dbReference type="ARBA" id="ARBA00022692"/>
    </source>
</evidence>
<evidence type="ECO:0000313" key="7">
    <source>
        <dbReference type="EMBL" id="WOO42632.1"/>
    </source>
</evidence>
<sequence length="493" mass="54019">MNQGIIRLGVIAFGIVAAIYIGLQAGEGVILLPGLLAAAVTYLMLCLWRGVIFETVFSAFLVIGYFSANRGFAQLAPISGLPLFLGEIGLGLGLGMIALRTAITQRLPFPITPLSGALIVWMIAAGLHLFVDLRNWGILAVRDFAMIFYALFFFIGFTIGQHQRSRQLLINGFFIGLALMFIIYPIFKAFEPFFIYQLTFRGIPVIYFKGDLVGIYGAAGSVLFFWKYRQSKNVIYLIGAAGCLAMVGLTLSRAAMLGLVLAAGLMWMARVRSYTSFLIGTAAAGFIALTAYYTVSQTPVRETQLYSLYEHARSIVDISGTGEYRGTSSADTGHNNRFRLVWWRALTNETLREAPLFGFGFGYNLANPFIQEYYPGADSEVFTARSPHNFLLTLFGRTGIIGFGIFLFVLVLIAGQTKRLLNRARREATISETLAIQIAIWVVFIGAALQVVLEGPMGAIPFWLLLGLSQTEPVANNATDGDLEETSSASPQL</sequence>
<feature type="transmembrane region" description="Helical" evidence="5">
    <location>
        <begin position="111"/>
        <end position="130"/>
    </location>
</feature>
<evidence type="ECO:0000259" key="6">
    <source>
        <dbReference type="Pfam" id="PF04932"/>
    </source>
</evidence>
<dbReference type="Pfam" id="PF04932">
    <property type="entry name" value="Wzy_C"/>
    <property type="match status" value="1"/>
</dbReference>
<feature type="transmembrane region" description="Helical" evidence="5">
    <location>
        <begin position="354"/>
        <end position="370"/>
    </location>
</feature>
<keyword evidence="7" id="KW-0436">Ligase</keyword>
<proteinExistence type="predicted"/>
<feature type="transmembrane region" description="Helical" evidence="5">
    <location>
        <begin position="29"/>
        <end position="48"/>
    </location>
</feature>